<evidence type="ECO:0000256" key="1">
    <source>
        <dbReference type="ARBA" id="ARBA00022737"/>
    </source>
</evidence>
<evidence type="ECO:0000313" key="5">
    <source>
        <dbReference type="EMBL" id="NDV29074.1"/>
    </source>
</evidence>
<feature type="compositionally biased region" description="Basic and acidic residues" evidence="4">
    <location>
        <begin position="1223"/>
        <end position="1234"/>
    </location>
</feature>
<keyword evidence="2 3" id="KW-0040">ANK repeat</keyword>
<feature type="region of interest" description="Disordered" evidence="4">
    <location>
        <begin position="440"/>
        <end position="550"/>
    </location>
</feature>
<keyword evidence="1" id="KW-0677">Repeat</keyword>
<evidence type="ECO:0000256" key="4">
    <source>
        <dbReference type="SAM" id="MobiDB-lite"/>
    </source>
</evidence>
<accession>A0A6B2KWA1</accession>
<dbReference type="InterPro" id="IPR036770">
    <property type="entry name" value="Ankyrin_rpt-contain_sf"/>
</dbReference>
<evidence type="ECO:0000256" key="3">
    <source>
        <dbReference type="PROSITE-ProRule" id="PRU00023"/>
    </source>
</evidence>
<sequence>MLSNGCHINARDRDGMTALNYASRMDNFEKLLFLVNAGADPNIVDNDGKCPLYYIITNNLVHAEKSTEMLLNAGAKVNITKPPLLAHAWSTLKYRIIRLLLDHGAVIDSEVKSDNPWYRMMSKESPLVFGDDCTKIANLLIDLGVSTSEVDEEGETPLIRACKKRYFDIAKVIVERTDSLELLNFQEETTGWAPIHHLVRWCSISVVRGGKANQFSTRSILSFPVSPPEPPVFEPVTQREEIFYNLTASGIYSGFSPEELRWAFLCRKAAGSITTLSQSSKGKIEVDSSNKLIANGGENEGSKQVEEKAHEDTTGVNFMTSPPPGTFNEIVTKSNEVDQLVPTPPKPEDSTPVIPPVITQDTSNLSHLEIEDKKLHLDLPPATEFHSDFEEKSPKKSIQNVDVDQKHSLFTIRTPGGANGNARQILRKHCLKKGLYKKTVVQGSSSSDSSEGEFIRNNQLEDNEEESPRFDPDTLKSKALNAQKTVAPVPVETQNQPQTDTKEVLKRSSENQPDLPTQPTQPNQQPTTTAPAPTLQTDITQPKPPQGIQKKRKSIFGELGSELFGGTEKSIFDSSLGFNESIFNGNSVWTNGVGGQSIIRNAMIPVTLINMPITSKIPSPPFTSNSSTSDSDFPISGFGSVSNTSTNSSFSSSNPSRSTDTKNPMVQKVEPVTYNWQMNADAFDVLELLRKRVDVNSLTKRKETPLLLCLRTSTNVVSVHVASLLLESNADLSICDEDGTTTLHAAVFRLDQKLLNLILEHWTGPIDPVDKYGATPLLQACKLLGSLKPNGTTKEDWDCIQTLLVRGANLQAQEKYTKRSSLHYLALCNTGEHLSLLNNFPVDFNTRDIFGFTPLRLAVEVHNWSMIITFSNTHRCSHTALCYRSQTPFLRVLEMISFSCTPLLIDCGFPSQGSFTFAAETVIETLTNSAMYPICPRPNQWNPTSLMTGNLDITPEVTKAVICLSERYDYHVPGNRGLYALHWILPMLCFSELKLLHNEFRQIVQSASAQLLNSQDEVGDTPLAKLVKVLRQLNKQGKYAEIQPQFITQVITKGASCSIPNRDGTTVLMLASEFTHSITDQLITIADSENINYQHPVTKETALHVFIRNRRYLYHSFTGQSVNTRKFTQNHELLQSLLKVMDPNVFDSSGLTPLMIACQYFYYDWIVEIASCKNCNINLQNPLTGQTALHYLSQRAEPIILNELQTEKPIPDPTVPSPASDSPDFHAKKTKIHTSEPEPKYISNIPNALLLHLIALGANPNIPDKKGQTIKQITPFLFQED</sequence>
<dbReference type="Pfam" id="PF12796">
    <property type="entry name" value="Ank_2"/>
    <property type="match status" value="1"/>
</dbReference>
<dbReference type="PANTHER" id="PTHR24198:SF165">
    <property type="entry name" value="ANKYRIN REPEAT-CONTAINING PROTEIN-RELATED"/>
    <property type="match status" value="1"/>
</dbReference>
<feature type="region of interest" description="Disordered" evidence="4">
    <location>
        <begin position="294"/>
        <end position="323"/>
    </location>
</feature>
<feature type="compositionally biased region" description="Basic and acidic residues" evidence="4">
    <location>
        <begin position="466"/>
        <end position="476"/>
    </location>
</feature>
<feature type="compositionally biased region" description="Low complexity" evidence="4">
    <location>
        <begin position="511"/>
        <end position="538"/>
    </location>
</feature>
<evidence type="ECO:0000256" key="2">
    <source>
        <dbReference type="ARBA" id="ARBA00023043"/>
    </source>
</evidence>
<feature type="compositionally biased region" description="Basic and acidic residues" evidence="4">
    <location>
        <begin position="500"/>
        <end position="509"/>
    </location>
</feature>
<dbReference type="EMBL" id="GIBP01000105">
    <property type="protein sequence ID" value="NDV29074.1"/>
    <property type="molecule type" value="Transcribed_RNA"/>
</dbReference>
<dbReference type="InterPro" id="IPR002110">
    <property type="entry name" value="Ankyrin_rpt"/>
</dbReference>
<dbReference type="PANTHER" id="PTHR24198">
    <property type="entry name" value="ANKYRIN REPEAT AND PROTEIN KINASE DOMAIN-CONTAINING PROTEIN"/>
    <property type="match status" value="1"/>
</dbReference>
<dbReference type="Gene3D" id="1.25.40.20">
    <property type="entry name" value="Ankyrin repeat-containing domain"/>
    <property type="match status" value="4"/>
</dbReference>
<dbReference type="SMART" id="SM00248">
    <property type="entry name" value="ANK"/>
    <property type="match status" value="12"/>
</dbReference>
<protein>
    <submittedName>
        <fullName evidence="5">Uncharacterized protein</fullName>
    </submittedName>
</protein>
<name>A0A6B2KWA1_9EUKA</name>
<organism evidence="5">
    <name type="scientific">Arcella intermedia</name>
    <dbReference type="NCBI Taxonomy" id="1963864"/>
    <lineage>
        <taxon>Eukaryota</taxon>
        <taxon>Amoebozoa</taxon>
        <taxon>Tubulinea</taxon>
        <taxon>Elardia</taxon>
        <taxon>Arcellinida</taxon>
        <taxon>Sphaerothecina</taxon>
        <taxon>Arcellidae</taxon>
        <taxon>Arcella</taxon>
    </lineage>
</organism>
<dbReference type="GO" id="GO:0005737">
    <property type="term" value="C:cytoplasm"/>
    <property type="evidence" value="ECO:0007669"/>
    <property type="project" value="TreeGrafter"/>
</dbReference>
<reference evidence="5" key="1">
    <citation type="journal article" date="2020" name="J. Eukaryot. Microbiol.">
        <title>De novo Sequencing, Assembly and Annotation of the Transcriptome for the Free-Living Testate Amoeba Arcella intermedia.</title>
        <authorList>
            <person name="Ribeiro G.M."/>
            <person name="Porfirio-Sousa A.L."/>
            <person name="Maurer-Alcala X.X."/>
            <person name="Katz L.A."/>
            <person name="Lahr D.J.G."/>
        </authorList>
    </citation>
    <scope>NUCLEOTIDE SEQUENCE</scope>
</reference>
<feature type="region of interest" description="Disordered" evidence="4">
    <location>
        <begin position="618"/>
        <end position="665"/>
    </location>
</feature>
<feature type="compositionally biased region" description="Low complexity" evidence="4">
    <location>
        <begin position="622"/>
        <end position="658"/>
    </location>
</feature>
<dbReference type="PROSITE" id="PS50297">
    <property type="entry name" value="ANK_REP_REGION"/>
    <property type="match status" value="1"/>
</dbReference>
<proteinExistence type="predicted"/>
<feature type="region of interest" description="Disordered" evidence="4">
    <location>
        <begin position="1207"/>
        <end position="1234"/>
    </location>
</feature>
<feature type="compositionally biased region" description="Basic and acidic residues" evidence="4">
    <location>
        <begin position="300"/>
        <end position="313"/>
    </location>
</feature>
<dbReference type="PROSITE" id="PS50088">
    <property type="entry name" value="ANK_REPEAT"/>
    <property type="match status" value="1"/>
</dbReference>
<feature type="repeat" description="ANK" evidence="3">
    <location>
        <begin position="14"/>
        <end position="46"/>
    </location>
</feature>
<dbReference type="SUPFAM" id="SSF48403">
    <property type="entry name" value="Ankyrin repeat"/>
    <property type="match status" value="3"/>
</dbReference>